<dbReference type="FunFam" id="1.20.1250.20:FF:000013">
    <property type="entry name" value="MFS general substrate transporter"/>
    <property type="match status" value="1"/>
</dbReference>
<evidence type="ECO:0000256" key="6">
    <source>
        <dbReference type="SAM" id="Phobius"/>
    </source>
</evidence>
<organism evidence="8 9">
    <name type="scientific">Circinella minor</name>
    <dbReference type="NCBI Taxonomy" id="1195481"/>
    <lineage>
        <taxon>Eukaryota</taxon>
        <taxon>Fungi</taxon>
        <taxon>Fungi incertae sedis</taxon>
        <taxon>Mucoromycota</taxon>
        <taxon>Mucoromycotina</taxon>
        <taxon>Mucoromycetes</taxon>
        <taxon>Mucorales</taxon>
        <taxon>Lichtheimiaceae</taxon>
        <taxon>Circinella</taxon>
    </lineage>
</organism>
<dbReference type="Proteomes" id="UP000646827">
    <property type="component" value="Unassembled WGS sequence"/>
</dbReference>
<feature type="transmembrane region" description="Helical" evidence="6">
    <location>
        <begin position="440"/>
        <end position="461"/>
    </location>
</feature>
<name>A0A8H7VRT9_9FUNG</name>
<evidence type="ECO:0000256" key="5">
    <source>
        <dbReference type="ARBA" id="ARBA00023136"/>
    </source>
</evidence>
<feature type="domain" description="Major facilitator superfamily (MFS) profile" evidence="7">
    <location>
        <begin position="80"/>
        <end position="500"/>
    </location>
</feature>
<dbReference type="SUPFAM" id="SSF103473">
    <property type="entry name" value="MFS general substrate transporter"/>
    <property type="match status" value="1"/>
</dbReference>
<dbReference type="GO" id="GO:0022857">
    <property type="term" value="F:transmembrane transporter activity"/>
    <property type="evidence" value="ECO:0007669"/>
    <property type="project" value="InterPro"/>
</dbReference>
<dbReference type="InterPro" id="IPR011701">
    <property type="entry name" value="MFS"/>
</dbReference>
<feature type="transmembrane region" description="Helical" evidence="6">
    <location>
        <begin position="406"/>
        <end position="428"/>
    </location>
</feature>
<dbReference type="Gene3D" id="1.20.1250.20">
    <property type="entry name" value="MFS general substrate transporter like domains"/>
    <property type="match status" value="2"/>
</dbReference>
<protein>
    <recommendedName>
        <fullName evidence="7">Major facilitator superfamily (MFS) profile domain-containing protein</fullName>
    </recommendedName>
</protein>
<evidence type="ECO:0000313" key="9">
    <source>
        <dbReference type="Proteomes" id="UP000646827"/>
    </source>
</evidence>
<dbReference type="EMBL" id="JAEPRB010000038">
    <property type="protein sequence ID" value="KAG2224709.1"/>
    <property type="molecule type" value="Genomic_DNA"/>
</dbReference>
<feature type="transmembrane region" description="Helical" evidence="6">
    <location>
        <begin position="120"/>
        <end position="139"/>
    </location>
</feature>
<keyword evidence="2" id="KW-0813">Transport</keyword>
<dbReference type="PANTHER" id="PTHR43791">
    <property type="entry name" value="PERMEASE-RELATED"/>
    <property type="match status" value="1"/>
</dbReference>
<evidence type="ECO:0000259" key="7">
    <source>
        <dbReference type="PROSITE" id="PS50850"/>
    </source>
</evidence>
<evidence type="ECO:0000256" key="1">
    <source>
        <dbReference type="ARBA" id="ARBA00004141"/>
    </source>
</evidence>
<dbReference type="InterPro" id="IPR020846">
    <property type="entry name" value="MFS_dom"/>
</dbReference>
<keyword evidence="9" id="KW-1185">Reference proteome</keyword>
<feature type="transmembrane region" description="Helical" evidence="6">
    <location>
        <begin position="467"/>
        <end position="493"/>
    </location>
</feature>
<feature type="transmembrane region" description="Helical" evidence="6">
    <location>
        <begin position="171"/>
        <end position="194"/>
    </location>
</feature>
<accession>A0A8H7VRT9</accession>
<feature type="transmembrane region" description="Helical" evidence="6">
    <location>
        <begin position="380"/>
        <end position="400"/>
    </location>
</feature>
<proteinExistence type="predicted"/>
<feature type="transmembrane region" description="Helical" evidence="6">
    <location>
        <begin position="80"/>
        <end position="100"/>
    </location>
</feature>
<evidence type="ECO:0000256" key="4">
    <source>
        <dbReference type="ARBA" id="ARBA00022989"/>
    </source>
</evidence>
<dbReference type="FunFam" id="1.20.1250.20:FF:000034">
    <property type="entry name" value="MFS general substrate transporter"/>
    <property type="match status" value="1"/>
</dbReference>
<dbReference type="InterPro" id="IPR036259">
    <property type="entry name" value="MFS_trans_sf"/>
</dbReference>
<comment type="caution">
    <text evidence="8">The sequence shown here is derived from an EMBL/GenBank/DDBJ whole genome shotgun (WGS) entry which is preliminary data.</text>
</comment>
<dbReference type="PROSITE" id="PS50850">
    <property type="entry name" value="MFS"/>
    <property type="match status" value="1"/>
</dbReference>
<keyword evidence="3 6" id="KW-0812">Transmembrane</keyword>
<feature type="transmembrane region" description="Helical" evidence="6">
    <location>
        <begin position="238"/>
        <end position="261"/>
    </location>
</feature>
<keyword evidence="5 6" id="KW-0472">Membrane</keyword>
<dbReference type="PANTHER" id="PTHR43791:SF36">
    <property type="entry name" value="TRANSPORTER, PUTATIVE (AFU_ORTHOLOGUE AFUA_6G08340)-RELATED"/>
    <property type="match status" value="1"/>
</dbReference>
<keyword evidence="4 6" id="KW-1133">Transmembrane helix</keyword>
<evidence type="ECO:0000256" key="2">
    <source>
        <dbReference type="ARBA" id="ARBA00022448"/>
    </source>
</evidence>
<reference evidence="8 9" key="1">
    <citation type="submission" date="2020-12" db="EMBL/GenBank/DDBJ databases">
        <title>Metabolic potential, ecology and presence of endohyphal bacteria is reflected in genomic diversity of Mucoromycotina.</title>
        <authorList>
            <person name="Muszewska A."/>
            <person name="Okrasinska A."/>
            <person name="Steczkiewicz K."/>
            <person name="Drgas O."/>
            <person name="Orlowska M."/>
            <person name="Perlinska-Lenart U."/>
            <person name="Aleksandrzak-Piekarczyk T."/>
            <person name="Szatraj K."/>
            <person name="Zielenkiewicz U."/>
            <person name="Pilsyk S."/>
            <person name="Malc E."/>
            <person name="Mieczkowski P."/>
            <person name="Kruszewska J.S."/>
            <person name="Biernat P."/>
            <person name="Pawlowska J."/>
        </authorList>
    </citation>
    <scope>NUCLEOTIDE SEQUENCE [LARGE SCALE GENOMIC DNA]</scope>
    <source>
        <strain evidence="8 9">CBS 142.35</strain>
    </source>
</reference>
<evidence type="ECO:0000313" key="8">
    <source>
        <dbReference type="EMBL" id="KAG2224709.1"/>
    </source>
</evidence>
<dbReference type="AlphaFoldDB" id="A0A8H7VRT9"/>
<feature type="transmembrane region" description="Helical" evidence="6">
    <location>
        <begin position="315"/>
        <end position="335"/>
    </location>
</feature>
<dbReference type="Pfam" id="PF07690">
    <property type="entry name" value="MFS_1"/>
    <property type="match status" value="1"/>
</dbReference>
<comment type="subcellular location">
    <subcellularLocation>
        <location evidence="1">Membrane</location>
        <topology evidence="1">Multi-pass membrane protein</topology>
    </subcellularLocation>
</comment>
<gene>
    <name evidence="8" type="ORF">INT45_009024</name>
</gene>
<sequence length="529" mass="58849">MNDVRKYNSGSLLTHQQDGDKTQINKYSAIERGIDSFEAIRVKPSFNQESSNKTLDSYSNNYTHDKEEIKRLTWKRDIRILPLICLFYLFSFLDRVNIGNAKLAGIIEDTNMTENEFNDALSIFFVGYILFEVPANVMLNKLGPRIWMSILMATWGAIMMLMGAVKNGPQLIVARCFLGVAEAGLAPAILFYISKWYTKREQARRVAIFYGVSTCAGAFGGIWAYGLMLLDGVQGLGGWQWIFIIEAIPTLIMSIVCLFTLPEFPETTSFLSEDERKTIIDMISQDNGRYNNSGENIATFSKKQFLAVFKDWKTYLFSLAAICIIAPLYSVSMFLPTIIHGLGFTALNAQAMSSIPWSIGKSCVFTILNGISADKHGERGIHVVIGLLASMVGFILLISLKNITGLFFATIITATGVYSGLGVFIPWITNNFTGTTKRSVAIAAINSLGNCGGVIAGQLYRADDAPYYIHGHAACLGFQGGAVICAVILKLAFLRANKKRENMTQEERYKKIEKDNELCDMHPDFRYIS</sequence>
<dbReference type="GO" id="GO:0016020">
    <property type="term" value="C:membrane"/>
    <property type="evidence" value="ECO:0007669"/>
    <property type="project" value="UniProtKB-SubCell"/>
</dbReference>
<feature type="transmembrane region" description="Helical" evidence="6">
    <location>
        <begin position="146"/>
        <end position="165"/>
    </location>
</feature>
<dbReference type="OrthoDB" id="2962993at2759"/>
<feature type="transmembrane region" description="Helical" evidence="6">
    <location>
        <begin position="355"/>
        <end position="373"/>
    </location>
</feature>
<feature type="transmembrane region" description="Helical" evidence="6">
    <location>
        <begin position="206"/>
        <end position="226"/>
    </location>
</feature>
<evidence type="ECO:0000256" key="3">
    <source>
        <dbReference type="ARBA" id="ARBA00022692"/>
    </source>
</evidence>